<keyword evidence="4" id="KW-1185">Reference proteome</keyword>
<feature type="compositionally biased region" description="Low complexity" evidence="1">
    <location>
        <begin position="150"/>
        <end position="160"/>
    </location>
</feature>
<dbReference type="Proteomes" id="UP000216052">
    <property type="component" value="Chromosome"/>
</dbReference>
<sequence length="200" mass="21684">MADCKQNVNRHLNSAQQWLSEAEHAFNKDKDIRGELNLFLAQAELTHAREVHRSRQWRFKYPILRHGLALGLAVTVAVCGVGVSYWWGINRPHVQPVSGDQMAPAGETSSVPVSPALKNITTPDSPPPSPPATATVQPSPVQSQSAGYKQTVQASESSESTEQKKSAATSSADHSKEAPLTTDEINKLIRTAGQSLRGQQ</sequence>
<dbReference type="EMBL" id="CP155571">
    <property type="protein sequence ID" value="XFO74213.1"/>
    <property type="molecule type" value="Genomic_DNA"/>
</dbReference>
<feature type="transmembrane region" description="Helical" evidence="2">
    <location>
        <begin position="63"/>
        <end position="87"/>
    </location>
</feature>
<evidence type="ECO:0000313" key="4">
    <source>
        <dbReference type="Proteomes" id="UP000216052"/>
    </source>
</evidence>
<evidence type="ECO:0000313" key="3">
    <source>
        <dbReference type="EMBL" id="XFO74213.1"/>
    </source>
</evidence>
<dbReference type="RefSeq" id="WP_093793146.1">
    <property type="nucleotide sequence ID" value="NZ_CP155571.1"/>
</dbReference>
<reference evidence="3" key="1">
    <citation type="submission" date="2024-05" db="EMBL/GenBank/DDBJ databases">
        <title>Isolation and characterization of Sporomusa carbonis sp. nov., a carboxydotrophic hydrogenogen in the genus of Sporomusa isolated from a charcoal burning pile.</title>
        <authorList>
            <person name="Boeer T."/>
            <person name="Rosenbaum F."/>
            <person name="Eysell L."/>
            <person name="Mueller V."/>
            <person name="Daniel R."/>
            <person name="Poehlein A."/>
        </authorList>
    </citation>
    <scope>NUCLEOTIDE SEQUENCE [LARGE SCALE GENOMIC DNA]</scope>
    <source>
        <strain evidence="3">DSM 3132</strain>
    </source>
</reference>
<evidence type="ECO:0000256" key="2">
    <source>
        <dbReference type="SAM" id="Phobius"/>
    </source>
</evidence>
<organism evidence="3 4">
    <name type="scientific">Sporomusa acidovorans (strain ATCC 49682 / DSM 3132 / Mol)</name>
    <dbReference type="NCBI Taxonomy" id="1123286"/>
    <lineage>
        <taxon>Bacteria</taxon>
        <taxon>Bacillati</taxon>
        <taxon>Bacillota</taxon>
        <taxon>Negativicutes</taxon>
        <taxon>Selenomonadales</taxon>
        <taxon>Sporomusaceae</taxon>
        <taxon>Sporomusa</taxon>
    </lineage>
</organism>
<proteinExistence type="predicted"/>
<keyword evidence="2" id="KW-0472">Membrane</keyword>
<keyword evidence="2" id="KW-0812">Transmembrane</keyword>
<evidence type="ECO:0000256" key="1">
    <source>
        <dbReference type="SAM" id="MobiDB-lite"/>
    </source>
</evidence>
<protein>
    <submittedName>
        <fullName evidence="3">Uncharacterized protein</fullName>
    </submittedName>
</protein>
<accession>A0ABZ3J796</accession>
<keyword evidence="2" id="KW-1133">Transmembrane helix</keyword>
<feature type="compositionally biased region" description="Low complexity" evidence="1">
    <location>
        <begin position="132"/>
        <end position="141"/>
    </location>
</feature>
<name>A0ABZ3J796_SPOA4</name>
<gene>
    <name evidence="3" type="ORF">SPACI_043220</name>
</gene>
<feature type="region of interest" description="Disordered" evidence="1">
    <location>
        <begin position="98"/>
        <end position="200"/>
    </location>
</feature>